<evidence type="ECO:0000313" key="2">
    <source>
        <dbReference type="Proteomes" id="UP000644693"/>
    </source>
</evidence>
<dbReference type="AlphaFoldDB" id="A0A918XMM5"/>
<comment type="caution">
    <text evidence="1">The sequence shown here is derived from an EMBL/GenBank/DDBJ whole genome shotgun (WGS) entry which is preliminary data.</text>
</comment>
<reference evidence="1" key="2">
    <citation type="submission" date="2020-09" db="EMBL/GenBank/DDBJ databases">
        <authorList>
            <person name="Sun Q."/>
            <person name="Kim S."/>
        </authorList>
    </citation>
    <scope>NUCLEOTIDE SEQUENCE</scope>
    <source>
        <strain evidence="1">KCTC 23430</strain>
    </source>
</reference>
<sequence length="357" mass="38047">MAQQRFEVKQTGFDQWRLSDESAASLTEGEVRLAVDFFAFTANNMTYAAAGDMLGYWKFFPVAGEGGFGVIPVWGFATVTESLCEELPVGERLYGYFPPADELVIKPAQVSGSALFDATEHRQALPPLYNRYQRVGAASEQSRGPEMLQALLGPLYMTGYCLWDMIAENGYYGASQIVVVSASSKTSLGLAQALTDDDNAPATVGLTSGRNVAFVEKTGLYTSALAYDDVDSLVQETTVVVDMAGNPATAAALRSRLGDKLAKYVNVGLTHWDAAATGAGEGGEDAEFFFAPSYILERSASLADFNHLAQAFVASGAAKASGWLTVENVQGLEAFSGRYPAICAGDMDPSTGLICEL</sequence>
<dbReference type="RefSeq" id="WP_189478519.1">
    <property type="nucleotide sequence ID" value="NZ_BMYM01000003.1"/>
</dbReference>
<evidence type="ECO:0000313" key="1">
    <source>
        <dbReference type="EMBL" id="GHD38344.1"/>
    </source>
</evidence>
<organism evidence="1 2">
    <name type="scientific">Parahalioglobus pacificus</name>
    <dbReference type="NCBI Taxonomy" id="930806"/>
    <lineage>
        <taxon>Bacteria</taxon>
        <taxon>Pseudomonadati</taxon>
        <taxon>Pseudomonadota</taxon>
        <taxon>Gammaproteobacteria</taxon>
        <taxon>Cellvibrionales</taxon>
        <taxon>Halieaceae</taxon>
        <taxon>Parahalioglobus</taxon>
    </lineage>
</organism>
<reference evidence="1" key="1">
    <citation type="journal article" date="2014" name="Int. J. Syst. Evol. Microbiol.">
        <title>Complete genome sequence of Corynebacterium casei LMG S-19264T (=DSM 44701T), isolated from a smear-ripened cheese.</title>
        <authorList>
            <consortium name="US DOE Joint Genome Institute (JGI-PGF)"/>
            <person name="Walter F."/>
            <person name="Albersmeier A."/>
            <person name="Kalinowski J."/>
            <person name="Ruckert C."/>
        </authorList>
    </citation>
    <scope>NUCLEOTIDE SEQUENCE</scope>
    <source>
        <strain evidence="1">KCTC 23430</strain>
    </source>
</reference>
<dbReference type="Pfam" id="PF11017">
    <property type="entry name" value="DUF2855"/>
    <property type="match status" value="1"/>
</dbReference>
<dbReference type="InterPro" id="IPR021276">
    <property type="entry name" value="DUF2855"/>
</dbReference>
<protein>
    <recommendedName>
        <fullName evidence="3">DUF2855 family protein</fullName>
    </recommendedName>
</protein>
<dbReference type="EMBL" id="BMYM01000003">
    <property type="protein sequence ID" value="GHD38344.1"/>
    <property type="molecule type" value="Genomic_DNA"/>
</dbReference>
<name>A0A918XMM5_9GAMM</name>
<gene>
    <name evidence="1" type="ORF">GCM10007053_28800</name>
</gene>
<keyword evidence="2" id="KW-1185">Reference proteome</keyword>
<dbReference type="Proteomes" id="UP000644693">
    <property type="component" value="Unassembled WGS sequence"/>
</dbReference>
<accession>A0A918XMM5</accession>
<proteinExistence type="predicted"/>
<evidence type="ECO:0008006" key="3">
    <source>
        <dbReference type="Google" id="ProtNLM"/>
    </source>
</evidence>